<keyword evidence="1" id="KW-0489">Methyltransferase</keyword>
<organism evidence="1 2">
    <name type="scientific">Ornithinimicrobium avium</name>
    <dbReference type="NCBI Taxonomy" id="2283195"/>
    <lineage>
        <taxon>Bacteria</taxon>
        <taxon>Bacillati</taxon>
        <taxon>Actinomycetota</taxon>
        <taxon>Actinomycetes</taxon>
        <taxon>Micrococcales</taxon>
        <taxon>Ornithinimicrobiaceae</taxon>
        <taxon>Ornithinimicrobium</taxon>
    </lineage>
</organism>
<dbReference type="InterPro" id="IPR029063">
    <property type="entry name" value="SAM-dependent_MTases_sf"/>
</dbReference>
<reference evidence="1 2" key="1">
    <citation type="submission" date="2018-07" db="EMBL/GenBank/DDBJ databases">
        <title>Complete genome sequencing of Ornithinimicrobium sp. AMA3305.</title>
        <authorList>
            <person name="Bae J.-W."/>
        </authorList>
    </citation>
    <scope>NUCLEOTIDE SEQUENCE [LARGE SCALE GENOMIC DNA]</scope>
    <source>
        <strain evidence="1 2">AMA3305</strain>
    </source>
</reference>
<dbReference type="OrthoDB" id="7273451at2"/>
<dbReference type="GO" id="GO:0008168">
    <property type="term" value="F:methyltransferase activity"/>
    <property type="evidence" value="ECO:0007669"/>
    <property type="project" value="UniProtKB-KW"/>
</dbReference>
<keyword evidence="1" id="KW-0808">Transferase</keyword>
<gene>
    <name evidence="1" type="ORF">DV701_13020</name>
</gene>
<dbReference type="GO" id="GO:0032259">
    <property type="term" value="P:methylation"/>
    <property type="evidence" value="ECO:0007669"/>
    <property type="project" value="UniProtKB-KW"/>
</dbReference>
<dbReference type="Proteomes" id="UP000253790">
    <property type="component" value="Chromosome"/>
</dbReference>
<dbReference type="AlphaFoldDB" id="A0A345NPF5"/>
<name>A0A345NPF5_9MICO</name>
<keyword evidence="2" id="KW-1185">Reference proteome</keyword>
<dbReference type="SUPFAM" id="SSF53335">
    <property type="entry name" value="S-adenosyl-L-methionine-dependent methyltransferases"/>
    <property type="match status" value="1"/>
</dbReference>
<dbReference type="RefSeq" id="WP_114928832.1">
    <property type="nucleotide sequence ID" value="NZ_CP031229.1"/>
</dbReference>
<proteinExistence type="predicted"/>
<dbReference type="KEGG" id="orn:DV701_13020"/>
<sequence>MTTRTEEQADDPARVAAGEVPAAVVPGLTAGAVPPAVRASAGWLALRREADEEARDHGAGGLLDRLVRHLHECGAAVVRVVDVGAGTGANRDYLGPRLPFAQEWVVVDHDAELLGHADHRDALRVEAGAGDLDEVLAGLPPGDGAPTVLTCAALLDVLDRPDVDRFAEAVDRSGAPALLSLSVTGSVEWSPEDPGDAGLRASFDAHQRRRGRPGPDAVRMLRDDLVGRGLRVHAAGTPWTLDARRPELLGRWLGERVEAAVEESPEQVSALRAWRARRLEQLAGGRLDVRVDHEDLLVLPR</sequence>
<dbReference type="EMBL" id="CP031229">
    <property type="protein sequence ID" value="AXH96913.1"/>
    <property type="molecule type" value="Genomic_DNA"/>
</dbReference>
<evidence type="ECO:0000313" key="1">
    <source>
        <dbReference type="EMBL" id="AXH96913.1"/>
    </source>
</evidence>
<accession>A0A345NPF5</accession>
<protein>
    <submittedName>
        <fullName evidence="1">SAM-dependent methyltransferase</fullName>
    </submittedName>
</protein>
<dbReference type="Gene3D" id="3.40.50.150">
    <property type="entry name" value="Vaccinia Virus protein VP39"/>
    <property type="match status" value="1"/>
</dbReference>
<evidence type="ECO:0000313" key="2">
    <source>
        <dbReference type="Proteomes" id="UP000253790"/>
    </source>
</evidence>